<dbReference type="InterPro" id="IPR013783">
    <property type="entry name" value="Ig-like_fold"/>
</dbReference>
<dbReference type="GO" id="GO:0007411">
    <property type="term" value="P:axon guidance"/>
    <property type="evidence" value="ECO:0007669"/>
    <property type="project" value="TreeGrafter"/>
</dbReference>
<dbReference type="Pfam" id="PF13927">
    <property type="entry name" value="Ig_3"/>
    <property type="match status" value="1"/>
</dbReference>
<dbReference type="InterPro" id="IPR036179">
    <property type="entry name" value="Ig-like_dom_sf"/>
</dbReference>
<dbReference type="OMA" id="EGSEWIN"/>
<dbReference type="GO" id="GO:0098632">
    <property type="term" value="F:cell-cell adhesion mediator activity"/>
    <property type="evidence" value="ECO:0007669"/>
    <property type="project" value="TreeGrafter"/>
</dbReference>
<dbReference type="Proteomes" id="UP000054359">
    <property type="component" value="Unassembled WGS sequence"/>
</dbReference>
<dbReference type="Pfam" id="PF07679">
    <property type="entry name" value="I-set"/>
    <property type="match status" value="1"/>
</dbReference>
<dbReference type="GO" id="GO:0005886">
    <property type="term" value="C:plasma membrane"/>
    <property type="evidence" value="ECO:0007669"/>
    <property type="project" value="TreeGrafter"/>
</dbReference>
<keyword evidence="1" id="KW-0393">Immunoglobulin domain</keyword>
<dbReference type="InterPro" id="IPR003599">
    <property type="entry name" value="Ig_sub"/>
</dbReference>
<dbReference type="STRING" id="407821.A0A087TZH8"/>
<dbReference type="InterPro" id="IPR003598">
    <property type="entry name" value="Ig_sub2"/>
</dbReference>
<feature type="domain" description="Ig-like" evidence="2">
    <location>
        <begin position="58"/>
        <end position="143"/>
    </location>
</feature>
<dbReference type="PANTHER" id="PTHR10075:SF101">
    <property type="entry name" value="ZWEI IG DOMAIN PROTEIN ZIG-3"/>
    <property type="match status" value="1"/>
</dbReference>
<evidence type="ECO:0000313" key="3">
    <source>
        <dbReference type="EMBL" id="KFM70517.1"/>
    </source>
</evidence>
<dbReference type="OrthoDB" id="6410687at2759"/>
<proteinExistence type="predicted"/>
<sequence>MDMFLFVRWIMYRTGKPPPVVLGNGSLSLDKRQLQWFVLYFVLCCKGVLTEDKIRIQPFHFPANVKEGLKVQMYCGLIEGEAPVHFQWQKNGESLTANDNVNIMTHQDFSRLVINKVDVESSGNYTCVAKNNRGQDMYSAHLAVRGPPKWVREPTDISTSVGEAVTLTCATFGYPTPDVTWRKANESAPDQWIHLTNSQHIRLENNGSLTILNVQNDDSG</sequence>
<protein>
    <submittedName>
        <fullName evidence="3">Down syndrome cell adhesion molecule-like protein</fullName>
    </submittedName>
</protein>
<dbReference type="SUPFAM" id="SSF48726">
    <property type="entry name" value="Immunoglobulin"/>
    <property type="match status" value="2"/>
</dbReference>
<evidence type="ECO:0000313" key="4">
    <source>
        <dbReference type="Proteomes" id="UP000054359"/>
    </source>
</evidence>
<dbReference type="FunFam" id="2.60.40.10:FF:000333">
    <property type="entry name" value="Down syndrome cell adhesion molecule"/>
    <property type="match status" value="1"/>
</dbReference>
<dbReference type="SMART" id="SM00409">
    <property type="entry name" value="IG"/>
    <property type="match status" value="2"/>
</dbReference>
<keyword evidence="4" id="KW-1185">Reference proteome</keyword>
<dbReference type="SMART" id="SM00408">
    <property type="entry name" value="IGc2"/>
    <property type="match status" value="2"/>
</dbReference>
<reference evidence="3 4" key="1">
    <citation type="submission" date="2013-11" db="EMBL/GenBank/DDBJ databases">
        <title>Genome sequencing of Stegodyphus mimosarum.</title>
        <authorList>
            <person name="Bechsgaard J."/>
        </authorList>
    </citation>
    <scope>NUCLEOTIDE SEQUENCE [LARGE SCALE GENOMIC DNA]</scope>
</reference>
<dbReference type="GO" id="GO:0030424">
    <property type="term" value="C:axon"/>
    <property type="evidence" value="ECO:0007669"/>
    <property type="project" value="TreeGrafter"/>
</dbReference>
<dbReference type="PANTHER" id="PTHR10075">
    <property type="entry name" value="BASIGIN RELATED"/>
    <property type="match status" value="1"/>
</dbReference>
<dbReference type="EMBL" id="KK117459">
    <property type="protein sequence ID" value="KFM70517.1"/>
    <property type="molecule type" value="Genomic_DNA"/>
</dbReference>
<dbReference type="InterPro" id="IPR007110">
    <property type="entry name" value="Ig-like_dom"/>
</dbReference>
<dbReference type="PROSITE" id="PS50835">
    <property type="entry name" value="IG_LIKE"/>
    <property type="match status" value="2"/>
</dbReference>
<dbReference type="Gene3D" id="2.60.40.10">
    <property type="entry name" value="Immunoglobulins"/>
    <property type="match status" value="2"/>
</dbReference>
<dbReference type="AlphaFoldDB" id="A0A087TZH8"/>
<feature type="domain" description="Ig-like" evidence="2">
    <location>
        <begin position="148"/>
        <end position="220"/>
    </location>
</feature>
<feature type="non-terminal residue" evidence="3">
    <location>
        <position position="220"/>
    </location>
</feature>
<name>A0A087TZH8_STEMI</name>
<organism evidence="3 4">
    <name type="scientific">Stegodyphus mimosarum</name>
    <name type="common">African social velvet spider</name>
    <dbReference type="NCBI Taxonomy" id="407821"/>
    <lineage>
        <taxon>Eukaryota</taxon>
        <taxon>Metazoa</taxon>
        <taxon>Ecdysozoa</taxon>
        <taxon>Arthropoda</taxon>
        <taxon>Chelicerata</taxon>
        <taxon>Arachnida</taxon>
        <taxon>Araneae</taxon>
        <taxon>Araneomorphae</taxon>
        <taxon>Entelegynae</taxon>
        <taxon>Eresoidea</taxon>
        <taxon>Eresidae</taxon>
        <taxon>Stegodyphus</taxon>
    </lineage>
</organism>
<gene>
    <name evidence="3" type="ORF">X975_03449</name>
</gene>
<dbReference type="GO" id="GO:0007156">
    <property type="term" value="P:homophilic cell adhesion via plasma membrane adhesion molecules"/>
    <property type="evidence" value="ECO:0007669"/>
    <property type="project" value="TreeGrafter"/>
</dbReference>
<dbReference type="InterPro" id="IPR013098">
    <property type="entry name" value="Ig_I-set"/>
</dbReference>
<evidence type="ECO:0000259" key="2">
    <source>
        <dbReference type="PROSITE" id="PS50835"/>
    </source>
</evidence>
<dbReference type="GO" id="GO:0070593">
    <property type="term" value="P:dendrite self-avoidance"/>
    <property type="evidence" value="ECO:0007669"/>
    <property type="project" value="TreeGrafter"/>
</dbReference>
<evidence type="ECO:0000256" key="1">
    <source>
        <dbReference type="ARBA" id="ARBA00023319"/>
    </source>
</evidence>
<accession>A0A087TZH8</accession>